<dbReference type="Proteomes" id="UP000650081">
    <property type="component" value="Unassembled WGS sequence"/>
</dbReference>
<dbReference type="Pfam" id="PF03606">
    <property type="entry name" value="DcuC"/>
    <property type="match status" value="1"/>
</dbReference>
<dbReference type="InterPro" id="IPR051679">
    <property type="entry name" value="DASS-Related_Transporters"/>
</dbReference>
<evidence type="ECO:0000256" key="3">
    <source>
        <dbReference type="ARBA" id="ARBA00022692"/>
    </source>
</evidence>
<evidence type="ECO:0000313" key="8">
    <source>
        <dbReference type="Proteomes" id="UP000650081"/>
    </source>
</evidence>
<dbReference type="RefSeq" id="WP_187467013.1">
    <property type="nucleotide sequence ID" value="NZ_JACSIT010000115.1"/>
</dbReference>
<feature type="transmembrane region" description="Helical" evidence="6">
    <location>
        <begin position="255"/>
        <end position="276"/>
    </location>
</feature>
<gene>
    <name evidence="7" type="ORF">H9S92_12330</name>
</gene>
<comment type="subcellular location">
    <subcellularLocation>
        <location evidence="1">Cell membrane</location>
        <topology evidence="1">Multi-pass membrane protein</topology>
    </subcellularLocation>
</comment>
<evidence type="ECO:0000256" key="2">
    <source>
        <dbReference type="ARBA" id="ARBA00022475"/>
    </source>
</evidence>
<keyword evidence="4 6" id="KW-1133">Transmembrane helix</keyword>
<evidence type="ECO:0000313" key="7">
    <source>
        <dbReference type="EMBL" id="MBC6994957.1"/>
    </source>
</evidence>
<proteinExistence type="predicted"/>
<reference evidence="7" key="1">
    <citation type="submission" date="2020-08" db="EMBL/GenBank/DDBJ databases">
        <title>Lewinella bacteria from marine environments.</title>
        <authorList>
            <person name="Zhong Y."/>
        </authorList>
    </citation>
    <scope>NUCLEOTIDE SEQUENCE</scope>
    <source>
        <strain evidence="7">KCTC 42187</strain>
    </source>
</reference>
<evidence type="ECO:0000256" key="5">
    <source>
        <dbReference type="ARBA" id="ARBA00023136"/>
    </source>
</evidence>
<dbReference type="GO" id="GO:0005886">
    <property type="term" value="C:plasma membrane"/>
    <property type="evidence" value="ECO:0007669"/>
    <property type="project" value="UniProtKB-SubCell"/>
</dbReference>
<dbReference type="AlphaFoldDB" id="A0A923PQL6"/>
<protein>
    <submittedName>
        <fullName evidence="7">YfcC family protein</fullName>
    </submittedName>
</protein>
<dbReference type="PANTHER" id="PTHR43652:SF2">
    <property type="entry name" value="BASIC AMINO ACID ANTIPORTER YFCC-RELATED"/>
    <property type="match status" value="1"/>
</dbReference>
<keyword evidence="3 6" id="KW-0812">Transmembrane</keyword>
<comment type="caution">
    <text evidence="7">The sequence shown here is derived from an EMBL/GenBank/DDBJ whole genome shotgun (WGS) entry which is preliminary data.</text>
</comment>
<feature type="transmembrane region" description="Helical" evidence="6">
    <location>
        <begin position="282"/>
        <end position="300"/>
    </location>
</feature>
<evidence type="ECO:0000256" key="6">
    <source>
        <dbReference type="SAM" id="Phobius"/>
    </source>
</evidence>
<keyword evidence="5 6" id="KW-0472">Membrane</keyword>
<feature type="transmembrane region" description="Helical" evidence="6">
    <location>
        <begin position="439"/>
        <end position="460"/>
    </location>
</feature>
<feature type="transmembrane region" description="Helical" evidence="6">
    <location>
        <begin position="170"/>
        <end position="193"/>
    </location>
</feature>
<sequence>MTLRRPWYSRIPSPMIMLLLIILAVGAMTWLLPAGQYERVVVDGAQRVVPGSYQRVEPTPLGIFSIFRAFPDGYRIATPIIFICLASALMFAMLERTKTIENVVGRVVYLTGDRRTELLIVFLTFVYGVLGIMVGYENNIATIPIAAIVILALGGDLILAAGVSVGGMTVAFGLSPINFYTVGNGHLIANLPLFSGWELRSVLCFGGLAIMAWYNLRYYRRLRANPESGIGQGLDTAGLQLSQPLAEYRISGRNWWLLGVFLASLVVILYGVFNWGLHIDDISAIFLIVMVICALTSGLTGQEVTAAGMQSVAQMAPATFIIGMAATVKVIMEQGQIQDTISYGLAEALGGLPTYASAIGMSIGQSGLNMLIPSGSGQALATLPVMIPLGEALGLSPQISILAFQIGDGVTNLFNPSLGGLVAMLSLCRVPFDRWLRFALPLTGMLLVWAWLGLLVSVAIGY</sequence>
<dbReference type="PANTHER" id="PTHR43652">
    <property type="entry name" value="BASIC AMINO ACID ANTIPORTER YFCC-RELATED"/>
    <property type="match status" value="1"/>
</dbReference>
<feature type="transmembrane region" description="Helical" evidence="6">
    <location>
        <begin position="116"/>
        <end position="136"/>
    </location>
</feature>
<feature type="transmembrane region" description="Helical" evidence="6">
    <location>
        <begin position="12"/>
        <end position="32"/>
    </location>
</feature>
<evidence type="ECO:0000256" key="1">
    <source>
        <dbReference type="ARBA" id="ARBA00004651"/>
    </source>
</evidence>
<dbReference type="InterPro" id="IPR018385">
    <property type="entry name" value="C4_dicarb_anaerob_car-like"/>
</dbReference>
<feature type="transmembrane region" description="Helical" evidence="6">
    <location>
        <begin position="199"/>
        <end position="216"/>
    </location>
</feature>
<name>A0A923PQL6_9BACT</name>
<accession>A0A923PQL6</accession>
<keyword evidence="8" id="KW-1185">Reference proteome</keyword>
<feature type="transmembrane region" description="Helical" evidence="6">
    <location>
        <begin position="76"/>
        <end position="95"/>
    </location>
</feature>
<evidence type="ECO:0000256" key="4">
    <source>
        <dbReference type="ARBA" id="ARBA00022989"/>
    </source>
</evidence>
<keyword evidence="2" id="KW-1003">Cell membrane</keyword>
<feature type="transmembrane region" description="Helical" evidence="6">
    <location>
        <begin position="142"/>
        <end position="163"/>
    </location>
</feature>
<organism evidence="7 8">
    <name type="scientific">Neolewinella lacunae</name>
    <dbReference type="NCBI Taxonomy" id="1517758"/>
    <lineage>
        <taxon>Bacteria</taxon>
        <taxon>Pseudomonadati</taxon>
        <taxon>Bacteroidota</taxon>
        <taxon>Saprospiria</taxon>
        <taxon>Saprospirales</taxon>
        <taxon>Lewinellaceae</taxon>
        <taxon>Neolewinella</taxon>
    </lineage>
</organism>
<dbReference type="EMBL" id="JACSIT010000115">
    <property type="protein sequence ID" value="MBC6994957.1"/>
    <property type="molecule type" value="Genomic_DNA"/>
</dbReference>